<sequence length="264" mass="28849">MPSSTSDDELADLLSKTSLASKKYPCQPPWYPLSDEFKNIHIVGGHKLQLVIRGQRPGVYSHWAGPGQAQDQVNGFRNASYQGVSTWKHAPQLWDAACRANGLGVHVCGRSARRDIDEDCITVESEDEFFATPPPSPRKGKGHLHQNTPTTSPTSIRSYTILTSRPTATPRSRIRSSSPSSSSTTSRSLQPASPARKQPLPPPATNVWGVMLAGDSKFTIFTSSTIAERHLRNMRAASGKEGVIVCGPSVSDVEDQFRLMRELL</sequence>
<dbReference type="Proteomes" id="UP000054007">
    <property type="component" value="Unassembled WGS sequence"/>
</dbReference>
<proteinExistence type="predicted"/>
<evidence type="ECO:0000313" key="3">
    <source>
        <dbReference type="EMBL" id="KIY60982.1"/>
    </source>
</evidence>
<reference evidence="3 4" key="1">
    <citation type="journal article" date="2015" name="Fungal Genet. Biol.">
        <title>Evolution of novel wood decay mechanisms in Agaricales revealed by the genome sequences of Fistulina hepatica and Cylindrobasidium torrendii.</title>
        <authorList>
            <person name="Floudas D."/>
            <person name="Held B.W."/>
            <person name="Riley R."/>
            <person name="Nagy L.G."/>
            <person name="Koehler G."/>
            <person name="Ransdell A.S."/>
            <person name="Younus H."/>
            <person name="Chow J."/>
            <person name="Chiniquy J."/>
            <person name="Lipzen A."/>
            <person name="Tritt A."/>
            <person name="Sun H."/>
            <person name="Haridas S."/>
            <person name="LaButti K."/>
            <person name="Ohm R.A."/>
            <person name="Kues U."/>
            <person name="Blanchette R.A."/>
            <person name="Grigoriev I.V."/>
            <person name="Minto R.E."/>
            <person name="Hibbett D.S."/>
        </authorList>
    </citation>
    <scope>NUCLEOTIDE SEQUENCE [LARGE SCALE GENOMIC DNA]</scope>
    <source>
        <strain evidence="3 4">FP15055 ss-10</strain>
    </source>
</reference>
<feature type="compositionally biased region" description="Polar residues" evidence="1">
    <location>
        <begin position="145"/>
        <end position="162"/>
    </location>
</feature>
<evidence type="ECO:0000313" key="4">
    <source>
        <dbReference type="Proteomes" id="UP000054007"/>
    </source>
</evidence>
<keyword evidence="4" id="KW-1185">Reference proteome</keyword>
<dbReference type="AlphaFoldDB" id="A0A0D7ARY9"/>
<evidence type="ECO:0000259" key="2">
    <source>
        <dbReference type="Pfam" id="PF01693"/>
    </source>
</evidence>
<dbReference type="Pfam" id="PF01693">
    <property type="entry name" value="Cauli_VI"/>
    <property type="match status" value="1"/>
</dbReference>
<dbReference type="InterPro" id="IPR011320">
    <property type="entry name" value="RNase_H1_N"/>
</dbReference>
<dbReference type="EMBL" id="KN881116">
    <property type="protein sequence ID" value="KIY60982.1"/>
    <property type="molecule type" value="Genomic_DNA"/>
</dbReference>
<feature type="compositionally biased region" description="Low complexity" evidence="1">
    <location>
        <begin position="163"/>
        <end position="188"/>
    </location>
</feature>
<dbReference type="InterPro" id="IPR009027">
    <property type="entry name" value="Ribosomal_bL9/RNase_H1_N"/>
</dbReference>
<dbReference type="OrthoDB" id="3798049at2759"/>
<dbReference type="Gene3D" id="3.40.970.10">
    <property type="entry name" value="Ribonuclease H1, N-terminal domain"/>
    <property type="match status" value="1"/>
</dbReference>
<organism evidence="3 4">
    <name type="scientific">Cylindrobasidium torrendii FP15055 ss-10</name>
    <dbReference type="NCBI Taxonomy" id="1314674"/>
    <lineage>
        <taxon>Eukaryota</taxon>
        <taxon>Fungi</taxon>
        <taxon>Dikarya</taxon>
        <taxon>Basidiomycota</taxon>
        <taxon>Agaricomycotina</taxon>
        <taxon>Agaricomycetes</taxon>
        <taxon>Agaricomycetidae</taxon>
        <taxon>Agaricales</taxon>
        <taxon>Marasmiineae</taxon>
        <taxon>Physalacriaceae</taxon>
        <taxon>Cylindrobasidium</taxon>
    </lineage>
</organism>
<dbReference type="SUPFAM" id="SSF55658">
    <property type="entry name" value="L9 N-domain-like"/>
    <property type="match status" value="1"/>
</dbReference>
<protein>
    <recommendedName>
        <fullName evidence="2">Ribonuclease H1 N-terminal domain-containing protein</fullName>
    </recommendedName>
</protein>
<feature type="domain" description="Ribonuclease H1 N-terminal" evidence="2">
    <location>
        <begin position="51"/>
        <end position="90"/>
    </location>
</feature>
<evidence type="ECO:0000256" key="1">
    <source>
        <dbReference type="SAM" id="MobiDB-lite"/>
    </source>
</evidence>
<name>A0A0D7ARY9_9AGAR</name>
<accession>A0A0D7ARY9</accession>
<gene>
    <name evidence="3" type="ORF">CYLTODRAFT_495446</name>
</gene>
<dbReference type="InterPro" id="IPR037056">
    <property type="entry name" value="RNase_H1_N_sf"/>
</dbReference>
<feature type="region of interest" description="Disordered" evidence="1">
    <location>
        <begin position="127"/>
        <end position="202"/>
    </location>
</feature>